<name>A0ABT2SDV8_9FIRM</name>
<evidence type="ECO:0000259" key="1">
    <source>
        <dbReference type="Pfam" id="PF12773"/>
    </source>
</evidence>
<keyword evidence="3" id="KW-1185">Reference proteome</keyword>
<evidence type="ECO:0000313" key="2">
    <source>
        <dbReference type="EMBL" id="MCU6717055.1"/>
    </source>
</evidence>
<gene>
    <name evidence="2" type="ORF">OCV43_07185</name>
</gene>
<sequence length="399" mass="44196">MGFMKSLFGNMGVQQEIPEKKIIIRDVGPNPAQVISIIQNYYPEDADQVSMLVNENMMEGNATVCRLSPTESLYELQQALDAAGASTFIQKNWTDEENARAIADIVIFSLGGQPDQVMECYHEILGLDRRDLELKLLKDISDENGFLISTTRERAETLKAALDELGADAEIDVTWDEDAQASLIVFSTGNMKEYLFSDDIRRAYLHVVSKEISGANFKDISDEEPAIIDGVCSSLVYLRDEIDRAGGETVIVFDTDQSVAAALYIMDVGSDKSKILKILQKYLGISIAEANEQVNELVIGKSQVVKGYLGLLKDMKKELDALRVKTELMLDFEEEEDEEIENFSALHCNNCGAELASGTKFCPKCGTKVEEAQKMFCSQCGNEIMPGAKFCTKCGARCM</sequence>
<dbReference type="Proteomes" id="UP001209666">
    <property type="component" value="Unassembled WGS sequence"/>
</dbReference>
<evidence type="ECO:0000313" key="3">
    <source>
        <dbReference type="Proteomes" id="UP001209666"/>
    </source>
</evidence>
<dbReference type="RefSeq" id="WP_262623739.1">
    <property type="nucleotide sequence ID" value="NZ_JAOQKI010000009.1"/>
</dbReference>
<organism evidence="2 3">
    <name type="scientific">Roseburia amylophila</name>
    <dbReference type="NCBI Taxonomy" id="2981794"/>
    <lineage>
        <taxon>Bacteria</taxon>
        <taxon>Bacillati</taxon>
        <taxon>Bacillota</taxon>
        <taxon>Clostridia</taxon>
        <taxon>Lachnospirales</taxon>
        <taxon>Lachnospiraceae</taxon>
        <taxon>Roseburia</taxon>
    </lineage>
</organism>
<feature type="domain" description="DZANK-type" evidence="1">
    <location>
        <begin position="348"/>
        <end position="395"/>
    </location>
</feature>
<accession>A0ABT2SDV8</accession>
<dbReference type="InterPro" id="IPR025874">
    <property type="entry name" value="DZR"/>
</dbReference>
<protein>
    <submittedName>
        <fullName evidence="2">Zinc ribbon domain-containing protein</fullName>
    </submittedName>
</protein>
<dbReference type="EMBL" id="JAOQKI010000009">
    <property type="protein sequence ID" value="MCU6717055.1"/>
    <property type="molecule type" value="Genomic_DNA"/>
</dbReference>
<reference evidence="2 3" key="1">
    <citation type="journal article" date="2021" name="ISME Commun">
        <title>Automated analysis of genomic sequences facilitates high-throughput and comprehensive description of bacteria.</title>
        <authorList>
            <person name="Hitch T.C.A."/>
        </authorList>
    </citation>
    <scope>NUCLEOTIDE SEQUENCE [LARGE SCALE GENOMIC DNA]</scope>
    <source>
        <strain evidence="2 3">Sanger_19</strain>
    </source>
</reference>
<comment type="caution">
    <text evidence="2">The sequence shown here is derived from an EMBL/GenBank/DDBJ whole genome shotgun (WGS) entry which is preliminary data.</text>
</comment>
<proteinExistence type="predicted"/>
<dbReference type="Pfam" id="PF12773">
    <property type="entry name" value="DZR"/>
    <property type="match status" value="1"/>
</dbReference>